<feature type="domain" description="Ribosome recycling factor" evidence="1">
    <location>
        <begin position="18"/>
        <end position="166"/>
    </location>
</feature>
<dbReference type="SUPFAM" id="SSF55194">
    <property type="entry name" value="Ribosome recycling factor, RRF"/>
    <property type="match status" value="1"/>
</dbReference>
<sequence>MNNIIKEMEDCLKSFKISLEKLNINNNFKSIIENLNINRNLKLKEICIIEKNKEGDILLIPLKFSDLELIENVLKTHKNLLFTKSKENIKLLNNKIITEEEKLSLIRNIKKEKEKFKIIIRNIRNKNRDIWNKDFNKKNIMQKLINKYNNELDSFCEKKINSITKINK</sequence>
<organism evidence="2 3">
    <name type="scientific">Candidatus Nasuia deltocephalincola</name>
    <dbReference type="NCBI Taxonomy" id="1160784"/>
    <lineage>
        <taxon>Bacteria</taxon>
        <taxon>Pseudomonadati</taxon>
        <taxon>Pseudomonadota</taxon>
        <taxon>Betaproteobacteria</taxon>
        <taxon>Candidatus Nasuia</taxon>
    </lineage>
</organism>
<evidence type="ECO:0000259" key="1">
    <source>
        <dbReference type="Pfam" id="PF01765"/>
    </source>
</evidence>
<accession>A0A7G6UHN2</accession>
<dbReference type="Gene3D" id="3.30.1360.40">
    <property type="match status" value="1"/>
</dbReference>
<reference evidence="2 3" key="1">
    <citation type="submission" date="2020-07" db="EMBL/GenBank/DDBJ databases">
        <title>Mutational pressure drives differential genome stability in two bacterial endosymbionts of sap feeding insects.</title>
        <authorList>
            <person name="Waneka G."/>
        </authorList>
    </citation>
    <scope>NUCLEOTIDE SEQUENCE [LARGE SCALE GENOMIC DNA]</scope>
    <source>
        <strain evidence="2">NAS-MSEV</strain>
    </source>
</reference>
<name>A0A7G6UHN2_9PROT</name>
<dbReference type="AlphaFoldDB" id="A0A7G6UHN2"/>
<dbReference type="InterPro" id="IPR036191">
    <property type="entry name" value="RRF_sf"/>
</dbReference>
<gene>
    <name evidence="2" type="primary">frr</name>
    <name evidence="2" type="ORF">NASMSEV_063</name>
</gene>
<evidence type="ECO:0000313" key="3">
    <source>
        <dbReference type="Proteomes" id="UP000515745"/>
    </source>
</evidence>
<dbReference type="Pfam" id="PF01765">
    <property type="entry name" value="RRF"/>
    <property type="match status" value="1"/>
</dbReference>
<proteinExistence type="predicted"/>
<dbReference type="Gene3D" id="1.10.132.20">
    <property type="entry name" value="Ribosome-recycling factor"/>
    <property type="match status" value="1"/>
</dbReference>
<protein>
    <submittedName>
        <fullName evidence="2">Ribosome recycling factor</fullName>
    </submittedName>
</protein>
<dbReference type="Proteomes" id="UP000515745">
    <property type="component" value="Chromosome"/>
</dbReference>
<evidence type="ECO:0000313" key="2">
    <source>
        <dbReference type="EMBL" id="QND78529.1"/>
    </source>
</evidence>
<dbReference type="InterPro" id="IPR023584">
    <property type="entry name" value="Ribosome_recyc_fac_dom"/>
</dbReference>
<dbReference type="EMBL" id="CP060019">
    <property type="protein sequence ID" value="QND78529.1"/>
    <property type="molecule type" value="Genomic_DNA"/>
</dbReference>